<evidence type="ECO:0000256" key="4">
    <source>
        <dbReference type="ARBA" id="ARBA00022737"/>
    </source>
</evidence>
<evidence type="ECO:0000256" key="7">
    <source>
        <dbReference type="SAM" id="SignalP"/>
    </source>
</evidence>
<proteinExistence type="predicted"/>
<dbReference type="OrthoDB" id="5988289at2759"/>
<dbReference type="PROSITE" id="PS50092">
    <property type="entry name" value="TSP1"/>
    <property type="match status" value="2"/>
</dbReference>
<evidence type="ECO:0000313" key="9">
    <source>
        <dbReference type="Proteomes" id="UP000594262"/>
    </source>
</evidence>
<evidence type="ECO:0000256" key="1">
    <source>
        <dbReference type="ARBA" id="ARBA00004613"/>
    </source>
</evidence>
<evidence type="ECO:0000256" key="5">
    <source>
        <dbReference type="ARBA" id="ARBA00023157"/>
    </source>
</evidence>
<dbReference type="GeneID" id="136818259"/>
<dbReference type="PANTHER" id="PTHR22906:SF43">
    <property type="entry name" value="PROPERDIN"/>
    <property type="match status" value="1"/>
</dbReference>
<sequence>MKMITIVICLILLTVSAQASDVDQCGEPVNGGWGEWSAWSICSVTCDSQKQGGFQIRRRECSAPIAKYGGTPCKGESEEKLYGCNADVMCPVNGNWSEWIPSGECSESCGAGMITYIRMCDNPEPQYCGTECQGPAVKVETCNNGECPTTTTTTTPEPTTTTPLPTTTTTPEPTTTSTTREPTTTKEPSIGLACRGCYDKARANGRWYNMCRVARSECTMRANEASIHGMHAGHGWYFLHCGADAAWCKPCGARNLVYNAKCGRCDWTRDAKC</sequence>
<keyword evidence="9" id="KW-1185">Reference proteome</keyword>
<feature type="chain" id="PRO_5029738621" evidence="7">
    <location>
        <begin position="20"/>
        <end position="273"/>
    </location>
</feature>
<dbReference type="SMART" id="SM00209">
    <property type="entry name" value="TSP1"/>
    <property type="match status" value="2"/>
</dbReference>
<accession>A0A7M5WJN8</accession>
<reference evidence="8" key="1">
    <citation type="submission" date="2021-01" db="UniProtKB">
        <authorList>
            <consortium name="EnsemblMetazoa"/>
        </authorList>
    </citation>
    <scope>IDENTIFICATION</scope>
</reference>
<dbReference type="AlphaFoldDB" id="A0A7M5WJN8"/>
<dbReference type="Proteomes" id="UP000594262">
    <property type="component" value="Unplaced"/>
</dbReference>
<feature type="region of interest" description="Disordered" evidence="6">
    <location>
        <begin position="150"/>
        <end position="187"/>
    </location>
</feature>
<evidence type="ECO:0000256" key="6">
    <source>
        <dbReference type="SAM" id="MobiDB-lite"/>
    </source>
</evidence>
<keyword evidence="4" id="KW-0677">Repeat</keyword>
<dbReference type="PRINTS" id="PR01705">
    <property type="entry name" value="TSP1REPEAT"/>
</dbReference>
<dbReference type="SUPFAM" id="SSF82895">
    <property type="entry name" value="TSP-1 type 1 repeat"/>
    <property type="match status" value="2"/>
</dbReference>
<dbReference type="InterPro" id="IPR000884">
    <property type="entry name" value="TSP1_rpt"/>
</dbReference>
<keyword evidence="2" id="KW-0964">Secreted</keyword>
<dbReference type="FunFam" id="2.20.100.10:FF:000001">
    <property type="entry name" value="semaphorin-5A isoform X1"/>
    <property type="match status" value="2"/>
</dbReference>
<evidence type="ECO:0000313" key="8">
    <source>
        <dbReference type="EnsemblMetazoa" id="CLYHEMP005204.1"/>
    </source>
</evidence>
<dbReference type="Gene3D" id="2.20.100.10">
    <property type="entry name" value="Thrombospondin type-1 (TSP1) repeat"/>
    <property type="match status" value="2"/>
</dbReference>
<dbReference type="Pfam" id="PF00090">
    <property type="entry name" value="TSP_1"/>
    <property type="match status" value="2"/>
</dbReference>
<dbReference type="PANTHER" id="PTHR22906">
    <property type="entry name" value="PROPERDIN"/>
    <property type="match status" value="1"/>
</dbReference>
<comment type="subcellular location">
    <subcellularLocation>
        <location evidence="1">Secreted</location>
    </subcellularLocation>
</comment>
<keyword evidence="3 7" id="KW-0732">Signal</keyword>
<evidence type="ECO:0000256" key="3">
    <source>
        <dbReference type="ARBA" id="ARBA00022729"/>
    </source>
</evidence>
<name>A0A7M5WJN8_9CNID</name>
<feature type="signal peptide" evidence="7">
    <location>
        <begin position="1"/>
        <end position="19"/>
    </location>
</feature>
<dbReference type="InterPro" id="IPR036383">
    <property type="entry name" value="TSP1_rpt_sf"/>
</dbReference>
<dbReference type="EnsemblMetazoa" id="CLYHEMT005204.1">
    <property type="protein sequence ID" value="CLYHEMP005204.1"/>
    <property type="gene ID" value="CLYHEMG005204"/>
</dbReference>
<protein>
    <submittedName>
        <fullName evidence="8">Uncharacterized protein</fullName>
    </submittedName>
</protein>
<dbReference type="RefSeq" id="XP_066930736.1">
    <property type="nucleotide sequence ID" value="XM_067074635.1"/>
</dbReference>
<keyword evidence="5" id="KW-1015">Disulfide bond</keyword>
<dbReference type="InterPro" id="IPR052065">
    <property type="entry name" value="Compl_asym_regulator"/>
</dbReference>
<organism evidence="8 9">
    <name type="scientific">Clytia hemisphaerica</name>
    <dbReference type="NCBI Taxonomy" id="252671"/>
    <lineage>
        <taxon>Eukaryota</taxon>
        <taxon>Metazoa</taxon>
        <taxon>Cnidaria</taxon>
        <taxon>Hydrozoa</taxon>
        <taxon>Hydroidolina</taxon>
        <taxon>Leptothecata</taxon>
        <taxon>Obeliida</taxon>
        <taxon>Clytiidae</taxon>
        <taxon>Clytia</taxon>
    </lineage>
</organism>
<evidence type="ECO:0000256" key="2">
    <source>
        <dbReference type="ARBA" id="ARBA00022525"/>
    </source>
</evidence>